<gene>
    <name evidence="2" type="ORF">ATX59_00450</name>
    <name evidence="3" type="ORF">OENI_0090</name>
</gene>
<name>A0A3S7H3B9_OENOE</name>
<dbReference type="EMBL" id="MLOK01000007">
    <property type="protein sequence ID" value="OIM22185.1"/>
    <property type="molecule type" value="Genomic_DNA"/>
</dbReference>
<accession>A0A3S7H3B9</accession>
<dbReference type="EMBL" id="LR031358">
    <property type="protein sequence ID" value="VDB97009.1"/>
    <property type="molecule type" value="Genomic_DNA"/>
</dbReference>
<keyword evidence="1" id="KW-1133">Transmembrane helix</keyword>
<dbReference type="AlphaFoldDB" id="A0A3S7H3B9"/>
<feature type="transmembrane region" description="Helical" evidence="1">
    <location>
        <begin position="36"/>
        <end position="60"/>
    </location>
</feature>
<evidence type="ECO:0000313" key="4">
    <source>
        <dbReference type="Proteomes" id="UP000181728"/>
    </source>
</evidence>
<feature type="transmembrane region" description="Helical" evidence="1">
    <location>
        <begin position="7"/>
        <end position="24"/>
    </location>
</feature>
<dbReference type="Proteomes" id="UP000294726">
    <property type="component" value="Chromosome"/>
</dbReference>
<keyword evidence="1" id="KW-0472">Membrane</keyword>
<sequence>MKLWRNVSLGITVLFVVGALFIWFRKADAAGVKNTFTYQVIGLSIWVILFLVILIGMLIWHHLLKK</sequence>
<reference evidence="2 4" key="1">
    <citation type="journal article" date="2016" name="BMC Genomics">
        <title>Consensus pan-genome assembly of the specialised wine bacterium Oenococcus oeni.</title>
        <authorList>
            <person name="Sternes P.R."/>
            <person name="Borneman A.R."/>
        </authorList>
    </citation>
    <scope>NUCLEOTIDE SEQUENCE [LARGE SCALE GENOMIC DNA]</scope>
    <source>
        <strain evidence="2 4">AWRIB661</strain>
    </source>
</reference>
<dbReference type="RefSeq" id="WP_002824611.1">
    <property type="nucleotide sequence ID" value="NZ_CP014324.1"/>
</dbReference>
<dbReference type="Pfam" id="PF13061">
    <property type="entry name" value="DUF3923"/>
    <property type="match status" value="1"/>
</dbReference>
<dbReference type="Proteomes" id="UP000181728">
    <property type="component" value="Unassembled WGS sequence"/>
</dbReference>
<evidence type="ECO:0008006" key="6">
    <source>
        <dbReference type="Google" id="ProtNLM"/>
    </source>
</evidence>
<protein>
    <recommendedName>
        <fullName evidence="6">DUF3923 family protein</fullName>
    </recommendedName>
</protein>
<evidence type="ECO:0000256" key="1">
    <source>
        <dbReference type="SAM" id="Phobius"/>
    </source>
</evidence>
<evidence type="ECO:0000313" key="3">
    <source>
        <dbReference type="EMBL" id="VDB97009.1"/>
    </source>
</evidence>
<evidence type="ECO:0000313" key="2">
    <source>
        <dbReference type="EMBL" id="OIM22185.1"/>
    </source>
</evidence>
<reference evidence="3 5" key="2">
    <citation type="submission" date="2018-08" db="EMBL/GenBank/DDBJ databases">
        <authorList>
            <person name="Lorentzen P. G. S. M."/>
        </authorList>
    </citation>
    <scope>NUCLEOTIDE SEQUENCE [LARGE SCALE GENOMIC DNA]</scope>
    <source>
        <strain evidence="3 5">CRBO_1381</strain>
    </source>
</reference>
<organism evidence="2 4">
    <name type="scientific">Oenococcus oeni</name>
    <name type="common">Leuconostoc oenos</name>
    <dbReference type="NCBI Taxonomy" id="1247"/>
    <lineage>
        <taxon>Bacteria</taxon>
        <taxon>Bacillati</taxon>
        <taxon>Bacillota</taxon>
        <taxon>Bacilli</taxon>
        <taxon>Lactobacillales</taxon>
        <taxon>Lactobacillaceae</taxon>
        <taxon>Oenococcus</taxon>
    </lineage>
</organism>
<keyword evidence="1" id="KW-0812">Transmembrane</keyword>
<dbReference type="InterPro" id="IPR025037">
    <property type="entry name" value="DUF3923"/>
</dbReference>
<proteinExistence type="predicted"/>
<evidence type="ECO:0000313" key="5">
    <source>
        <dbReference type="Proteomes" id="UP000294726"/>
    </source>
</evidence>